<dbReference type="KEGG" id="ifl:C1H71_18465"/>
<dbReference type="Proteomes" id="UP000515917">
    <property type="component" value="Chromosome"/>
</dbReference>
<dbReference type="Pfam" id="PF13682">
    <property type="entry name" value="CZB"/>
    <property type="match status" value="1"/>
</dbReference>
<name>A0A7G3GEG7_9NEIS</name>
<dbReference type="Gene3D" id="1.20.120.30">
    <property type="entry name" value="Aspartate receptor, ligand-binding domain"/>
    <property type="match status" value="1"/>
</dbReference>
<proteinExistence type="predicted"/>
<dbReference type="RefSeq" id="WP_130107828.1">
    <property type="nucleotide sequence ID" value="NZ_CP025781.1"/>
</dbReference>
<organism evidence="2 3">
    <name type="scientific">Iodobacter fluviatilis</name>
    <dbReference type="NCBI Taxonomy" id="537"/>
    <lineage>
        <taxon>Bacteria</taxon>
        <taxon>Pseudomonadati</taxon>
        <taxon>Pseudomonadota</taxon>
        <taxon>Betaproteobacteria</taxon>
        <taxon>Neisseriales</taxon>
        <taxon>Chitinibacteraceae</taxon>
        <taxon>Iodobacter</taxon>
    </lineage>
</organism>
<accession>A0A7G3GEG7</accession>
<protein>
    <recommendedName>
        <fullName evidence="1">Chemoreceptor zinc-binding domain-containing protein</fullName>
    </recommendedName>
</protein>
<reference evidence="2 3" key="1">
    <citation type="submission" date="2018-01" db="EMBL/GenBank/DDBJ databases">
        <title>Genome sequence of Iodobacter sp. strain PCH194 isolated from Indian Trans-Himalaya.</title>
        <authorList>
            <person name="Kumar V."/>
            <person name="Thakur V."/>
            <person name="Kumar S."/>
            <person name="Singh D."/>
        </authorList>
    </citation>
    <scope>NUCLEOTIDE SEQUENCE [LARGE SCALE GENOMIC DNA]</scope>
    <source>
        <strain evidence="2 3">PCH194</strain>
    </source>
</reference>
<evidence type="ECO:0000313" key="2">
    <source>
        <dbReference type="EMBL" id="QBC45323.1"/>
    </source>
</evidence>
<keyword evidence="3" id="KW-1185">Reference proteome</keyword>
<evidence type="ECO:0000259" key="1">
    <source>
        <dbReference type="Pfam" id="PF13682"/>
    </source>
</evidence>
<dbReference type="EMBL" id="CP025781">
    <property type="protein sequence ID" value="QBC45323.1"/>
    <property type="molecule type" value="Genomic_DNA"/>
</dbReference>
<feature type="domain" description="Chemoreceptor zinc-binding" evidence="1">
    <location>
        <begin position="34"/>
        <end position="102"/>
    </location>
</feature>
<sequence>MGIFSYFFGKEKSKIDTYEPWELGLDLDAAINAHQNWKNRLELYLSENSTENLDPDIISCDDKCDLGKWIYSDKTSSIRSTEQYKTLLAAHKKFHYSAGNVVILSRLGKKEQANSAFENEYKLISEKVVFILDSMKRHTSF</sequence>
<dbReference type="AlphaFoldDB" id="A0A7G3GEG7"/>
<gene>
    <name evidence="2" type="ORF">C1H71_18465</name>
</gene>
<evidence type="ECO:0000313" key="3">
    <source>
        <dbReference type="Proteomes" id="UP000515917"/>
    </source>
</evidence>
<dbReference type="InterPro" id="IPR025991">
    <property type="entry name" value="Chemoreceptor_zinc-bind_dom"/>
</dbReference>